<reference evidence="2 3" key="1">
    <citation type="submission" date="2020-02" db="EMBL/GenBank/DDBJ databases">
        <title>Draft genome sequence of two Spirosoma agri KCTC 52727 and Spirosoma terrae KCTC 52035.</title>
        <authorList>
            <person name="Rojas J."/>
            <person name="Ambika Manirajan B."/>
            <person name="Suarez C."/>
            <person name="Ratering S."/>
            <person name="Schnell S."/>
        </authorList>
    </citation>
    <scope>NUCLEOTIDE SEQUENCE [LARGE SCALE GENOMIC DNA]</scope>
    <source>
        <strain evidence="2 3">KCTC 52035</strain>
    </source>
</reference>
<feature type="transmembrane region" description="Helical" evidence="1">
    <location>
        <begin position="43"/>
        <end position="65"/>
    </location>
</feature>
<proteinExistence type="predicted"/>
<comment type="caution">
    <text evidence="2">The sequence shown here is derived from an EMBL/GenBank/DDBJ whole genome shotgun (WGS) entry which is preliminary data.</text>
</comment>
<sequence length="502" mass="57330">MESPTPKKWYNKVWLVSIGSLVSFPVNLLILWKNQSIKKGWKVLLFILSPLFTLLAIGLITLAYLGTSNYIKKNFHSNIEESDLRDKTNEPVVFYDVNTALAGVKDPDGVTIIPAKYDYIGKFVNDRALVCRDGKYGYIDKSGILLVPCQFDEAFDYQKEGLIVKKDGKWLFINGNGETLKTLEYDRIYQHDTLYMVRKNELYGYLNIKGDEIIKPEASVPFFFENGLSYFGPFGSTVVFMNTRLKPELMVKGTKSEDFSEGLAPLALDGKVGFINPKGELVIPNEYDLYEKNGYTFLPSFYQNFSCVQKNGKYGFINKKGETVIPFQYDYASNFSEQGYTVVEVNKKKGIIDREGNYLIEPLYEQLDNFYSDDASRAMLNGKYGYIDKTGKVLIPFEYDVVYGFNQGAPFGKKNGKWALLNREGKPVTPFQFEKVYSDFKEGLACVQLNGKYGYINKAGKVMIDYRFDSGENFSEGILTKYTDNERVFYDKKGRVVRVQAD</sequence>
<keyword evidence="1" id="KW-0472">Membrane</keyword>
<evidence type="ECO:0000313" key="3">
    <source>
        <dbReference type="Proteomes" id="UP000474175"/>
    </source>
</evidence>
<keyword evidence="1" id="KW-1133">Transmembrane helix</keyword>
<dbReference type="InterPro" id="IPR032774">
    <property type="entry name" value="WG_beta_rep"/>
</dbReference>
<gene>
    <name evidence="2" type="ORF">GK108_12020</name>
</gene>
<dbReference type="EMBL" id="JAAFZH010000004">
    <property type="protein sequence ID" value="NDU95602.1"/>
    <property type="molecule type" value="Genomic_DNA"/>
</dbReference>
<dbReference type="RefSeq" id="WP_163947947.1">
    <property type="nucleotide sequence ID" value="NZ_JAAFZH010000004.1"/>
</dbReference>
<keyword evidence="1" id="KW-0812">Transmembrane</keyword>
<dbReference type="AlphaFoldDB" id="A0A6L9L8C8"/>
<protein>
    <submittedName>
        <fullName evidence="2">WG repeat-containing protein</fullName>
    </submittedName>
</protein>
<dbReference type="Pfam" id="PF14903">
    <property type="entry name" value="WG_beta_rep"/>
    <property type="match status" value="4"/>
</dbReference>
<dbReference type="SUPFAM" id="SSF69360">
    <property type="entry name" value="Cell wall binding repeat"/>
    <property type="match status" value="2"/>
</dbReference>
<dbReference type="Proteomes" id="UP000474175">
    <property type="component" value="Unassembled WGS sequence"/>
</dbReference>
<name>A0A6L9L8C8_9BACT</name>
<dbReference type="PANTHER" id="PTHR37841:SF1">
    <property type="entry name" value="DUF3298 DOMAIN-CONTAINING PROTEIN"/>
    <property type="match status" value="1"/>
</dbReference>
<organism evidence="2 3">
    <name type="scientific">Spirosoma terrae</name>
    <dbReference type="NCBI Taxonomy" id="1968276"/>
    <lineage>
        <taxon>Bacteria</taxon>
        <taxon>Pseudomonadati</taxon>
        <taxon>Bacteroidota</taxon>
        <taxon>Cytophagia</taxon>
        <taxon>Cytophagales</taxon>
        <taxon>Cytophagaceae</taxon>
        <taxon>Spirosoma</taxon>
    </lineage>
</organism>
<dbReference type="PANTHER" id="PTHR37841">
    <property type="entry name" value="GLR2918 PROTEIN"/>
    <property type="match status" value="1"/>
</dbReference>
<accession>A0A6L9L8C8</accession>
<evidence type="ECO:0000313" key="2">
    <source>
        <dbReference type="EMBL" id="NDU95602.1"/>
    </source>
</evidence>
<feature type="transmembrane region" description="Helical" evidence="1">
    <location>
        <begin position="12"/>
        <end position="31"/>
    </location>
</feature>
<keyword evidence="3" id="KW-1185">Reference proteome</keyword>
<evidence type="ECO:0000256" key="1">
    <source>
        <dbReference type="SAM" id="Phobius"/>
    </source>
</evidence>